<dbReference type="InterPro" id="IPR016047">
    <property type="entry name" value="M23ase_b-sheet_dom"/>
</dbReference>
<evidence type="ECO:0000259" key="4">
    <source>
        <dbReference type="Pfam" id="PF01551"/>
    </source>
</evidence>
<comment type="caution">
    <text evidence="6">The sequence shown here is derived from an EMBL/GenBank/DDBJ whole genome shotgun (WGS) entry which is preliminary data.</text>
</comment>
<feature type="signal peptide" evidence="3">
    <location>
        <begin position="1"/>
        <end position="37"/>
    </location>
</feature>
<dbReference type="CDD" id="cd12797">
    <property type="entry name" value="M23_peptidase"/>
    <property type="match status" value="1"/>
</dbReference>
<dbReference type="Pfam" id="PF24568">
    <property type="entry name" value="CC_PcsB"/>
    <property type="match status" value="1"/>
</dbReference>
<dbReference type="PANTHER" id="PTHR21666">
    <property type="entry name" value="PEPTIDASE-RELATED"/>
    <property type="match status" value="1"/>
</dbReference>
<dbReference type="InterPro" id="IPR057309">
    <property type="entry name" value="PcsB_CC"/>
</dbReference>
<dbReference type="Gene3D" id="6.10.250.3150">
    <property type="match status" value="1"/>
</dbReference>
<keyword evidence="1 3" id="KW-0732">Signal</keyword>
<dbReference type="EMBL" id="NPBS01000122">
    <property type="protein sequence ID" value="PAF24187.1"/>
    <property type="molecule type" value="Genomic_DNA"/>
</dbReference>
<feature type="domain" description="M23ase beta-sheet core" evidence="4">
    <location>
        <begin position="355"/>
        <end position="456"/>
    </location>
</feature>
<evidence type="ECO:0000259" key="5">
    <source>
        <dbReference type="Pfam" id="PF24568"/>
    </source>
</evidence>
<organism evidence="6 7">
    <name type="scientific">Shouchella clausii</name>
    <name type="common">Alkalihalobacillus clausii</name>
    <dbReference type="NCBI Taxonomy" id="79880"/>
    <lineage>
        <taxon>Bacteria</taxon>
        <taxon>Bacillati</taxon>
        <taxon>Bacillota</taxon>
        <taxon>Bacilli</taxon>
        <taxon>Bacillales</taxon>
        <taxon>Bacillaceae</taxon>
        <taxon>Shouchella</taxon>
    </lineage>
</organism>
<proteinExistence type="predicted"/>
<dbReference type="Gene3D" id="2.70.70.10">
    <property type="entry name" value="Glucose Permease (Domain IIA)"/>
    <property type="match status" value="1"/>
</dbReference>
<evidence type="ECO:0000313" key="6">
    <source>
        <dbReference type="EMBL" id="PAF24187.1"/>
    </source>
</evidence>
<dbReference type="Pfam" id="PF01551">
    <property type="entry name" value="Peptidase_M23"/>
    <property type="match status" value="1"/>
</dbReference>
<name>A0A268RVF5_SHOCL</name>
<feature type="compositionally biased region" description="Basic and acidic residues" evidence="2">
    <location>
        <begin position="248"/>
        <end position="282"/>
    </location>
</feature>
<sequence>MCNKIGGKTVKKRMVTTTAALTIAGALLGSSFQPAFAETDIKKQLDDVQEQQKENVEKAEKTESDLTKLDSELKDLQAELDELKQEEETTQQELDETEAELAEIEADIESLEEEIAVMEERIAERRGLLEERAVAAYESGGEVSYLEVLLGAKSFGDFIERVSAISTIAKHDQEMLDEYIADEKELQAKKVEVEEKQADVEEQKAELEALKEDLVEQTEEIDQLQEELKEKEEELEAQLGDIMSEEESLQKQEEALEAELKAWEEEQQRLKEEEERKAREAEEQAAQEQEAAKAKETEESGEIAQAAEKPQAGKENNNQESDQEQDAAPSVESSGAFVRPATGSITSNYGQRWGRMHWGIDIGKNGRAGDVPIVSVLDGTVASTEYRSDFGNWVVVTHQIDGKQLTTIYAHLERIDVNPGDRVKAGQQLGLMGNTGRSTGPHLHFEVHEGPFNWDRSNAVDPMKYM</sequence>
<dbReference type="PANTHER" id="PTHR21666:SF270">
    <property type="entry name" value="MUREIN HYDROLASE ACTIVATOR ENVC"/>
    <property type="match status" value="1"/>
</dbReference>
<evidence type="ECO:0000256" key="3">
    <source>
        <dbReference type="SAM" id="SignalP"/>
    </source>
</evidence>
<accession>A0A268RVF5</accession>
<protein>
    <submittedName>
        <fullName evidence="6">Uncharacterized protein</fullName>
    </submittedName>
</protein>
<dbReference type="Proteomes" id="UP000216133">
    <property type="component" value="Unassembled WGS sequence"/>
</dbReference>
<dbReference type="SUPFAM" id="SSF51261">
    <property type="entry name" value="Duplicated hybrid motif"/>
    <property type="match status" value="1"/>
</dbReference>
<evidence type="ECO:0000313" key="7">
    <source>
        <dbReference type="Proteomes" id="UP000216133"/>
    </source>
</evidence>
<dbReference type="SUPFAM" id="SSF57997">
    <property type="entry name" value="Tropomyosin"/>
    <property type="match status" value="1"/>
</dbReference>
<feature type="chain" id="PRO_5012673137" evidence="3">
    <location>
        <begin position="38"/>
        <end position="466"/>
    </location>
</feature>
<dbReference type="AlphaFoldDB" id="A0A268RVF5"/>
<evidence type="ECO:0000256" key="1">
    <source>
        <dbReference type="ARBA" id="ARBA00022729"/>
    </source>
</evidence>
<gene>
    <name evidence="6" type="ORF">CHH61_20085</name>
</gene>
<evidence type="ECO:0000256" key="2">
    <source>
        <dbReference type="SAM" id="MobiDB-lite"/>
    </source>
</evidence>
<feature type="region of interest" description="Disordered" evidence="2">
    <location>
        <begin position="47"/>
        <end position="68"/>
    </location>
</feature>
<feature type="domain" description="Peptidoglycan hydrolase PcsB coiled-coil" evidence="5">
    <location>
        <begin position="115"/>
        <end position="189"/>
    </location>
</feature>
<reference evidence="6 7" key="1">
    <citation type="submission" date="2017-07" db="EMBL/GenBank/DDBJ databases">
        <title>Isolation and whole genome analysis of endospore-forming bacteria from heroin.</title>
        <authorList>
            <person name="Kalinowski J."/>
            <person name="Ahrens B."/>
            <person name="Al-Dilaimi A."/>
            <person name="Winkler A."/>
            <person name="Wibberg D."/>
            <person name="Schleenbecker U."/>
            <person name="Ruckert C."/>
            <person name="Wolfel R."/>
            <person name="Grass G."/>
        </authorList>
    </citation>
    <scope>NUCLEOTIDE SEQUENCE [LARGE SCALE GENOMIC DNA]</scope>
    <source>
        <strain evidence="6 7">7523-2</strain>
    </source>
</reference>
<dbReference type="InterPro" id="IPR011055">
    <property type="entry name" value="Dup_hybrid_motif"/>
</dbReference>
<dbReference type="GO" id="GO:0004222">
    <property type="term" value="F:metalloendopeptidase activity"/>
    <property type="evidence" value="ECO:0007669"/>
    <property type="project" value="TreeGrafter"/>
</dbReference>
<dbReference type="InterPro" id="IPR050570">
    <property type="entry name" value="Cell_wall_metabolism_enzyme"/>
</dbReference>
<feature type="region of interest" description="Disordered" evidence="2">
    <location>
        <begin position="219"/>
        <end position="349"/>
    </location>
</feature>